<dbReference type="AlphaFoldDB" id="A0A382WCL7"/>
<sequence length="177" mass="19091">MIIEIGDKNLITENEDFWIAPDATVIGDVRMAKDSSIWFHCTVRGDNEPIVLGEGTNIQDNSVIHTDPGFGCTLGKFVTVGHMVTLHGCQIDDGTLIGIGAVILNGAKIGKNCIIGAKALITEGMVVPDGSMVLGMPGKIKKELTEEEQAISALNAHHYIENYKRYKAILGDSRNVD</sequence>
<dbReference type="CDD" id="cd04645">
    <property type="entry name" value="LbH_gamma_CA_like"/>
    <property type="match status" value="1"/>
</dbReference>
<dbReference type="Pfam" id="PF00132">
    <property type="entry name" value="Hexapep"/>
    <property type="match status" value="1"/>
</dbReference>
<organism evidence="1">
    <name type="scientific">marine metagenome</name>
    <dbReference type="NCBI Taxonomy" id="408172"/>
    <lineage>
        <taxon>unclassified sequences</taxon>
        <taxon>metagenomes</taxon>
        <taxon>ecological metagenomes</taxon>
    </lineage>
</organism>
<name>A0A382WCL7_9ZZZZ</name>
<protein>
    <recommendedName>
        <fullName evidence="2">Gamma carbonic anhydrase family protein</fullName>
    </recommendedName>
</protein>
<dbReference type="PANTHER" id="PTHR13061">
    <property type="entry name" value="DYNACTIN SUBUNIT P25"/>
    <property type="match status" value="1"/>
</dbReference>
<evidence type="ECO:0008006" key="2">
    <source>
        <dbReference type="Google" id="ProtNLM"/>
    </source>
</evidence>
<dbReference type="PANTHER" id="PTHR13061:SF29">
    <property type="entry name" value="GAMMA CARBONIC ANHYDRASE-LIKE 1, MITOCHONDRIAL-RELATED"/>
    <property type="match status" value="1"/>
</dbReference>
<dbReference type="EMBL" id="UINC01158698">
    <property type="protein sequence ID" value="SVD56374.1"/>
    <property type="molecule type" value="Genomic_DNA"/>
</dbReference>
<dbReference type="Gene3D" id="2.160.10.10">
    <property type="entry name" value="Hexapeptide repeat proteins"/>
    <property type="match status" value="1"/>
</dbReference>
<gene>
    <name evidence="1" type="ORF">METZ01_LOCUS409228</name>
</gene>
<dbReference type="InterPro" id="IPR047324">
    <property type="entry name" value="LbH_gamma_CA-like"/>
</dbReference>
<dbReference type="InterPro" id="IPR001451">
    <property type="entry name" value="Hexapep"/>
</dbReference>
<dbReference type="InterPro" id="IPR050484">
    <property type="entry name" value="Transf_Hexapept/Carb_Anhydrase"/>
</dbReference>
<evidence type="ECO:0000313" key="1">
    <source>
        <dbReference type="EMBL" id="SVD56374.1"/>
    </source>
</evidence>
<dbReference type="InterPro" id="IPR011004">
    <property type="entry name" value="Trimer_LpxA-like_sf"/>
</dbReference>
<dbReference type="SUPFAM" id="SSF51161">
    <property type="entry name" value="Trimeric LpxA-like enzymes"/>
    <property type="match status" value="1"/>
</dbReference>
<proteinExistence type="predicted"/>
<reference evidence="1" key="1">
    <citation type="submission" date="2018-05" db="EMBL/GenBank/DDBJ databases">
        <authorList>
            <person name="Lanie J.A."/>
            <person name="Ng W.-L."/>
            <person name="Kazmierczak K.M."/>
            <person name="Andrzejewski T.M."/>
            <person name="Davidsen T.M."/>
            <person name="Wayne K.J."/>
            <person name="Tettelin H."/>
            <person name="Glass J.I."/>
            <person name="Rusch D."/>
            <person name="Podicherti R."/>
            <person name="Tsui H.-C.T."/>
            <person name="Winkler M.E."/>
        </authorList>
    </citation>
    <scope>NUCLEOTIDE SEQUENCE</scope>
</reference>
<accession>A0A382WCL7</accession>